<evidence type="ECO:0000313" key="10">
    <source>
        <dbReference type="EMBL" id="ACN58743.1"/>
    </source>
</evidence>
<accession>C0IN57</accession>
<evidence type="ECO:0000256" key="2">
    <source>
        <dbReference type="ARBA" id="ARBA00007613"/>
    </source>
</evidence>
<evidence type="ECO:0000256" key="1">
    <source>
        <dbReference type="ARBA" id="ARBA00004370"/>
    </source>
</evidence>
<dbReference type="InterPro" id="IPR010131">
    <property type="entry name" value="MdtP/NodT-like"/>
</dbReference>
<proteinExistence type="inferred from homology"/>
<dbReference type="PANTHER" id="PTHR30203">
    <property type="entry name" value="OUTER MEMBRANE CATION EFFLUX PROTEIN"/>
    <property type="match status" value="1"/>
</dbReference>
<dbReference type="EMBL" id="EU408347">
    <property type="protein sequence ID" value="ACN58743.1"/>
    <property type="molecule type" value="Genomic_DNA"/>
</dbReference>
<dbReference type="Gene3D" id="1.20.1600.10">
    <property type="entry name" value="Outer membrane efflux proteins (OEP)"/>
    <property type="match status" value="1"/>
</dbReference>
<evidence type="ECO:0000256" key="6">
    <source>
        <dbReference type="ARBA" id="ARBA00023136"/>
    </source>
</evidence>
<keyword evidence="6 9" id="KW-0472">Membrane</keyword>
<protein>
    <submittedName>
        <fullName evidence="10">Outer membrane efflux protein</fullName>
    </submittedName>
</protein>
<dbReference type="GO" id="GO:0005886">
    <property type="term" value="C:plasma membrane"/>
    <property type="evidence" value="ECO:0007669"/>
    <property type="project" value="UniProtKB-SubCell"/>
</dbReference>
<dbReference type="PROSITE" id="PS51257">
    <property type="entry name" value="PROKAR_LIPOPROTEIN"/>
    <property type="match status" value="1"/>
</dbReference>
<feature type="signal peptide" evidence="9">
    <location>
        <begin position="1"/>
        <end position="20"/>
    </location>
</feature>
<reference evidence="10" key="1">
    <citation type="journal article" date="2009" name="ISME J.">
        <title>Functional metagenomics reveals diverse beta-lactamases in a remote Alaskan soil.</title>
        <authorList>
            <person name="Allen H.K."/>
            <person name="Moe L.A."/>
            <person name="Rodbumrer J."/>
            <person name="Gaarder A."/>
            <person name="Handelsman J."/>
        </authorList>
    </citation>
    <scope>NUCLEOTIDE SEQUENCE</scope>
</reference>
<evidence type="ECO:0000256" key="8">
    <source>
        <dbReference type="ARBA" id="ARBA00023288"/>
    </source>
</evidence>
<dbReference type="NCBIfam" id="TIGR01845">
    <property type="entry name" value="outer_NodT"/>
    <property type="match status" value="1"/>
</dbReference>
<evidence type="ECO:0000256" key="4">
    <source>
        <dbReference type="ARBA" id="ARBA00022692"/>
    </source>
</evidence>
<gene>
    <name evidence="10" type="ORF">AKSOIL_0059</name>
</gene>
<keyword evidence="3 9" id="KW-1134">Transmembrane beta strand</keyword>
<comment type="subcellular location">
    <subcellularLocation>
        <location evidence="9">Cell membrane</location>
        <topology evidence="9">Lipid-anchor</topology>
    </subcellularLocation>
    <subcellularLocation>
        <location evidence="1">Membrane</location>
    </subcellularLocation>
</comment>
<sequence length="473" mass="50418">MLRLDRLVASVACTALCACAALHPPAPVQLKLRDSAPITAAVGAGDAQWPGTQWWRDYNDPTLDALIAKAIGQAPGISIADARIRAAQQEVRLAGASRGLRVDANAQFVRQRLSDNGLLPAEFLGFNWYDQSDVGVSVRYQFDWWGKQRAALEAALDRSRASAAERRSAELGLAAAVSSAYFEWQACAARSTLLEESITLLERQLQLTQRRAAAQLDTVDSALSLQQSLAVHREELAILAGQQQLQVIALAALLGTDTQSLPALGVRELPRPASALPDNVGANLLARRPDIAASRWRVEAALRDTDVARASFYPDISLRALAGLSSIELGRLLRSDSGVPAFGFAVDLPLFDAGLRQARHGAARASLDVAIAAYDDTVVNAAREASAAAATILQAAAQRAQREQQLGNATALLRVAQARLDRQVTHIGPILSARLQEINARDALISVDLAAVLADIQLRQALGGGPASMENSP</sequence>
<dbReference type="AlphaFoldDB" id="C0IN57"/>
<comment type="similarity">
    <text evidence="2 9">Belongs to the outer membrane factor (OMF) (TC 1.B.17) family.</text>
</comment>
<keyword evidence="4 9" id="KW-0812">Transmembrane</keyword>
<dbReference type="PANTHER" id="PTHR30203:SF20">
    <property type="entry name" value="MULTIDRUG RESISTANCE OUTER MEMBRANE PROTEIN MDTP-RELATED"/>
    <property type="match status" value="1"/>
</dbReference>
<dbReference type="InterPro" id="IPR003423">
    <property type="entry name" value="OMP_efflux"/>
</dbReference>
<evidence type="ECO:0000256" key="5">
    <source>
        <dbReference type="ARBA" id="ARBA00022729"/>
    </source>
</evidence>
<dbReference type="Gene3D" id="2.20.200.10">
    <property type="entry name" value="Outer membrane efflux proteins (OEP)"/>
    <property type="match status" value="1"/>
</dbReference>
<dbReference type="SUPFAM" id="SSF56954">
    <property type="entry name" value="Outer membrane efflux proteins (OEP)"/>
    <property type="match status" value="1"/>
</dbReference>
<name>C0IN57_9BACT</name>
<dbReference type="GO" id="GO:0015562">
    <property type="term" value="F:efflux transmembrane transporter activity"/>
    <property type="evidence" value="ECO:0007669"/>
    <property type="project" value="InterPro"/>
</dbReference>
<feature type="chain" id="PRO_5001437417" evidence="9">
    <location>
        <begin position="21"/>
        <end position="473"/>
    </location>
</feature>
<keyword evidence="8 9" id="KW-0449">Lipoprotein</keyword>
<evidence type="ECO:0000256" key="9">
    <source>
        <dbReference type="RuleBase" id="RU362097"/>
    </source>
</evidence>
<keyword evidence="5 9" id="KW-0732">Signal</keyword>
<evidence type="ECO:0000256" key="7">
    <source>
        <dbReference type="ARBA" id="ARBA00023139"/>
    </source>
</evidence>
<evidence type="ECO:0000256" key="3">
    <source>
        <dbReference type="ARBA" id="ARBA00022452"/>
    </source>
</evidence>
<dbReference type="Pfam" id="PF02321">
    <property type="entry name" value="OEP"/>
    <property type="match status" value="2"/>
</dbReference>
<keyword evidence="7 9" id="KW-0564">Palmitate</keyword>
<organism evidence="10">
    <name type="scientific">uncultured bacterium BLR2</name>
    <dbReference type="NCBI Taxonomy" id="506520"/>
    <lineage>
        <taxon>Bacteria</taxon>
        <taxon>environmental samples</taxon>
    </lineage>
</organism>